<gene>
    <name evidence="2" type="ORF">BK716_03670</name>
</gene>
<dbReference type="EMBL" id="MOOK01000040">
    <property type="protein sequence ID" value="OUB59734.1"/>
    <property type="molecule type" value="Genomic_DNA"/>
</dbReference>
<dbReference type="Pfam" id="PF06666">
    <property type="entry name" value="DUF1173"/>
    <property type="match status" value="1"/>
</dbReference>
<evidence type="ECO:0000256" key="1">
    <source>
        <dbReference type="SAM" id="MobiDB-lite"/>
    </source>
</evidence>
<feature type="compositionally biased region" description="Polar residues" evidence="1">
    <location>
        <begin position="117"/>
        <end position="130"/>
    </location>
</feature>
<comment type="caution">
    <text evidence="2">The sequence shown here is derived from an EMBL/GenBank/DDBJ whole genome shotgun (WGS) entry which is preliminary data.</text>
</comment>
<protein>
    <recommendedName>
        <fullName evidence="4">DUF1173 family protein</fullName>
    </recommendedName>
</protein>
<evidence type="ECO:0008006" key="4">
    <source>
        <dbReference type="Google" id="ProtNLM"/>
    </source>
</evidence>
<dbReference type="AlphaFoldDB" id="A0A9X6QVU0"/>
<evidence type="ECO:0000313" key="2">
    <source>
        <dbReference type="EMBL" id="OUB59734.1"/>
    </source>
</evidence>
<dbReference type="RefSeq" id="WP_088114258.1">
    <property type="nucleotide sequence ID" value="NZ_MOOK01000040.1"/>
</dbReference>
<feature type="region of interest" description="Disordered" evidence="1">
    <location>
        <begin position="111"/>
        <end position="130"/>
    </location>
</feature>
<organism evidence="2 3">
    <name type="scientific">Bacillus thuringiensis subsp. higo</name>
    <dbReference type="NCBI Taxonomy" id="132266"/>
    <lineage>
        <taxon>Bacteria</taxon>
        <taxon>Bacillati</taxon>
        <taxon>Bacillota</taxon>
        <taxon>Bacilli</taxon>
        <taxon>Bacillales</taxon>
        <taxon>Bacillaceae</taxon>
        <taxon>Bacillus</taxon>
        <taxon>Bacillus cereus group</taxon>
    </lineage>
</organism>
<name>A0A9X6QVU0_BACUH</name>
<proteinExistence type="predicted"/>
<dbReference type="Proteomes" id="UP000194816">
    <property type="component" value="Unassembled WGS sequence"/>
</dbReference>
<dbReference type="InterPro" id="IPR009553">
    <property type="entry name" value="DUF1173"/>
</dbReference>
<reference evidence="2 3" key="1">
    <citation type="submission" date="2016-10" db="EMBL/GenBank/DDBJ databases">
        <title>Comparative genomics of Bacillus thuringiensis reveals a path to pathogens against multiple invertebrate hosts.</title>
        <authorList>
            <person name="Zheng J."/>
            <person name="Gao Q."/>
            <person name="Liu H."/>
            <person name="Peng D."/>
            <person name="Ruan L."/>
            <person name="Sun M."/>
        </authorList>
    </citation>
    <scope>NUCLEOTIDE SEQUENCE [LARGE SCALE GENOMIC DNA]</scope>
    <source>
        <strain evidence="2">BGSC 4AU1</strain>
    </source>
</reference>
<accession>A0A9X6QVU0</accession>
<sequence>MLSFIKVVNKQYEEKFYTYEYAIGMNNGALLEELYDTKNKFYCTCNPKYPVEMAIGHKKNYYLQTYPGQKNNHMEGCIFYGNSSIKPNDYRTGWNEDEDGDIIVELESSTYKESKQEGTPSTSTGNTTESTAIKKHKLSIRELAKKLLLNAWDQYIHNEGHKKYPTLPIIFKQLVDYQASKTYLNKKKTVSLKSIMYKGGKVGSIYHILDKMKEKTGVFFLLEYVSHEKINEDISSITGRFPSEKADNTVSFIVKNKVLESAQLSNRVSNGPTVITGFVSQKGFKQYHIMSLGILSINTYGVVVESSHERELYDRICQEKRLVKRTYDPKYHPHSWLGLKPDGLFIDTEIPTIIEVFGMSENMDSYHIERDFKLKHFSSLEPNYSFWYWDAYKGDTIPKFPPIKNHK</sequence>
<evidence type="ECO:0000313" key="3">
    <source>
        <dbReference type="Proteomes" id="UP000194816"/>
    </source>
</evidence>